<protein>
    <submittedName>
        <fullName evidence="2">Uncharacterized protein</fullName>
    </submittedName>
</protein>
<evidence type="ECO:0000313" key="2">
    <source>
        <dbReference type="EMBL" id="MBC1780531.1"/>
    </source>
</evidence>
<evidence type="ECO:0000256" key="1">
    <source>
        <dbReference type="SAM" id="Phobius"/>
    </source>
</evidence>
<evidence type="ECO:0000313" key="3">
    <source>
        <dbReference type="EMBL" id="MBC2312055.1"/>
    </source>
</evidence>
<keyword evidence="1" id="KW-0812">Transmembrane</keyword>
<evidence type="ECO:0000313" key="5">
    <source>
        <dbReference type="Proteomes" id="UP000565628"/>
    </source>
</evidence>
<dbReference type="Proteomes" id="UP000565628">
    <property type="component" value="Unassembled WGS sequence"/>
</dbReference>
<accession>A0A7X0XUL9</accession>
<dbReference type="AlphaFoldDB" id="A0A7X0XUL9"/>
<dbReference type="Proteomes" id="UP000547643">
    <property type="component" value="Unassembled WGS sequence"/>
</dbReference>
<reference evidence="4 5" key="1">
    <citation type="submission" date="2020-03" db="EMBL/GenBank/DDBJ databases">
        <title>Soil Listeria distribution.</title>
        <authorList>
            <person name="Liao J."/>
            <person name="Wiedmann M."/>
        </authorList>
    </citation>
    <scope>NUCLEOTIDE SEQUENCE [LARGE SCALE GENOMIC DNA]</scope>
    <source>
        <strain evidence="3 5">FSL L7-0039</strain>
        <strain evidence="2 4">FSL L7-1017</strain>
    </source>
</reference>
<dbReference type="EMBL" id="JAARUV010000010">
    <property type="protein sequence ID" value="MBC1780531.1"/>
    <property type="molecule type" value="Genomic_DNA"/>
</dbReference>
<name>A0A7X0XUL9_9LIST</name>
<comment type="caution">
    <text evidence="2">The sequence shown here is derived from an EMBL/GenBank/DDBJ whole genome shotgun (WGS) entry which is preliminary data.</text>
</comment>
<dbReference type="RefSeq" id="WP_185495760.1">
    <property type="nucleotide sequence ID" value="NZ_JAARUF010000013.1"/>
</dbReference>
<keyword evidence="1" id="KW-0472">Membrane</keyword>
<keyword evidence="1" id="KW-1133">Transmembrane helix</keyword>
<proteinExistence type="predicted"/>
<feature type="transmembrane region" description="Helical" evidence="1">
    <location>
        <begin position="6"/>
        <end position="22"/>
    </location>
</feature>
<dbReference type="EMBL" id="JAASWV010000023">
    <property type="protein sequence ID" value="MBC2312055.1"/>
    <property type="molecule type" value="Genomic_DNA"/>
</dbReference>
<organism evidence="2 4">
    <name type="scientific">Listeria booriae</name>
    <dbReference type="NCBI Taxonomy" id="1552123"/>
    <lineage>
        <taxon>Bacteria</taxon>
        <taxon>Bacillati</taxon>
        <taxon>Bacillota</taxon>
        <taxon>Bacilli</taxon>
        <taxon>Bacillales</taxon>
        <taxon>Listeriaceae</taxon>
        <taxon>Listeria</taxon>
    </lineage>
</organism>
<gene>
    <name evidence="2" type="ORF">HCA46_17035</name>
    <name evidence="3" type="ORF">HCJ81_14270</name>
</gene>
<feature type="transmembrane region" description="Helical" evidence="1">
    <location>
        <begin position="29"/>
        <end position="49"/>
    </location>
</feature>
<evidence type="ECO:0000313" key="4">
    <source>
        <dbReference type="Proteomes" id="UP000547643"/>
    </source>
</evidence>
<feature type="transmembrane region" description="Helical" evidence="1">
    <location>
        <begin position="61"/>
        <end position="85"/>
    </location>
</feature>
<sequence>MTFTVIGSIIFGLAFLLYWKSNQFKKMPVYFIYYFTGGLASNAVGLLLISLGEVVSTSWWVYLVLLFQAFLAGNILTSFTLWRYLTKKASPIQE</sequence>